<dbReference type="InterPro" id="IPR036388">
    <property type="entry name" value="WH-like_DNA-bd_sf"/>
</dbReference>
<dbReference type="InterPro" id="IPR013249">
    <property type="entry name" value="RNA_pol_sigma70_r4_t2"/>
</dbReference>
<evidence type="ECO:0000256" key="1">
    <source>
        <dbReference type="ARBA" id="ARBA00010641"/>
    </source>
</evidence>
<organism evidence="7 8">
    <name type="scientific">Rhodococcus maanshanensis</name>
    <dbReference type="NCBI Taxonomy" id="183556"/>
    <lineage>
        <taxon>Bacteria</taxon>
        <taxon>Bacillati</taxon>
        <taxon>Actinomycetota</taxon>
        <taxon>Actinomycetes</taxon>
        <taxon>Mycobacteriales</taxon>
        <taxon>Nocardiaceae</taxon>
        <taxon>Rhodococcus</taxon>
    </lineage>
</organism>
<dbReference type="GO" id="GO:0016987">
    <property type="term" value="F:sigma factor activity"/>
    <property type="evidence" value="ECO:0007669"/>
    <property type="project" value="UniProtKB-KW"/>
</dbReference>
<protein>
    <submittedName>
        <fullName evidence="7">Sigma-70, region 4</fullName>
    </submittedName>
</protein>
<keyword evidence="5" id="KW-0804">Transcription</keyword>
<dbReference type="GO" id="GO:0006352">
    <property type="term" value="P:DNA-templated transcription initiation"/>
    <property type="evidence" value="ECO:0007669"/>
    <property type="project" value="InterPro"/>
</dbReference>
<proteinExistence type="inferred from homology"/>
<evidence type="ECO:0000313" key="7">
    <source>
        <dbReference type="EMBL" id="SEL48183.1"/>
    </source>
</evidence>
<dbReference type="InterPro" id="IPR013324">
    <property type="entry name" value="RNA_pol_sigma_r3/r4-like"/>
</dbReference>
<reference evidence="8" key="1">
    <citation type="submission" date="2016-10" db="EMBL/GenBank/DDBJ databases">
        <authorList>
            <person name="Varghese N."/>
            <person name="Submissions S."/>
        </authorList>
    </citation>
    <scope>NUCLEOTIDE SEQUENCE [LARGE SCALE GENOMIC DNA]</scope>
    <source>
        <strain evidence="8">DSM 44675</strain>
    </source>
</reference>
<accession>A0A1H7QJU8</accession>
<evidence type="ECO:0000256" key="5">
    <source>
        <dbReference type="ARBA" id="ARBA00023163"/>
    </source>
</evidence>
<name>A0A1H7QJU8_9NOCA</name>
<keyword evidence="2" id="KW-0805">Transcription regulation</keyword>
<keyword evidence="3" id="KW-0731">Sigma factor</keyword>
<feature type="domain" description="RNA polymerase sigma factor 70 region 4 type 2" evidence="6">
    <location>
        <begin position="69"/>
        <end position="106"/>
    </location>
</feature>
<dbReference type="AlphaFoldDB" id="A0A1H7QJU8"/>
<dbReference type="Gene3D" id="1.10.10.10">
    <property type="entry name" value="Winged helix-like DNA-binding domain superfamily/Winged helix DNA-binding domain"/>
    <property type="match status" value="2"/>
</dbReference>
<evidence type="ECO:0000256" key="2">
    <source>
        <dbReference type="ARBA" id="ARBA00023015"/>
    </source>
</evidence>
<sequence>MPAGTIAATNKRRAIDRDLVRKESLVGAVTPARRTETAREVAERLGISPRTVRNIMAEPRAEFEARAAERRRRVLELRAEGLKLREIANEVGMTVGGVGTILHRAYNAEAARPAT</sequence>
<keyword evidence="8" id="KW-1185">Reference proteome</keyword>
<comment type="similarity">
    <text evidence="1">Belongs to the sigma-70 factor family. ECF subfamily.</text>
</comment>
<evidence type="ECO:0000259" key="6">
    <source>
        <dbReference type="Pfam" id="PF08281"/>
    </source>
</evidence>
<gene>
    <name evidence="7" type="ORF">SAMN05444583_109203</name>
</gene>
<dbReference type="EMBL" id="FOAW01000009">
    <property type="protein sequence ID" value="SEL48183.1"/>
    <property type="molecule type" value="Genomic_DNA"/>
</dbReference>
<evidence type="ECO:0000256" key="3">
    <source>
        <dbReference type="ARBA" id="ARBA00023082"/>
    </source>
</evidence>
<dbReference type="Pfam" id="PF08281">
    <property type="entry name" value="Sigma70_r4_2"/>
    <property type="match status" value="1"/>
</dbReference>
<dbReference type="SUPFAM" id="SSF88659">
    <property type="entry name" value="Sigma3 and sigma4 domains of RNA polymerase sigma factors"/>
    <property type="match status" value="1"/>
</dbReference>
<dbReference type="GO" id="GO:0003677">
    <property type="term" value="F:DNA binding"/>
    <property type="evidence" value="ECO:0007669"/>
    <property type="project" value="UniProtKB-KW"/>
</dbReference>
<dbReference type="Proteomes" id="UP000198677">
    <property type="component" value="Unassembled WGS sequence"/>
</dbReference>
<evidence type="ECO:0000313" key="8">
    <source>
        <dbReference type="Proteomes" id="UP000198677"/>
    </source>
</evidence>
<keyword evidence="4" id="KW-0238">DNA-binding</keyword>
<evidence type="ECO:0000256" key="4">
    <source>
        <dbReference type="ARBA" id="ARBA00023125"/>
    </source>
</evidence>